<comment type="subcellular location">
    <subcellularLocation>
        <location evidence="1">Membrane</location>
        <topology evidence="1">Multi-pass membrane protein</topology>
    </subcellularLocation>
</comment>
<feature type="transmembrane region" description="Helical" evidence="8">
    <location>
        <begin position="557"/>
        <end position="582"/>
    </location>
</feature>
<accession>A0A0P1BNH6</accession>
<evidence type="ECO:0000256" key="4">
    <source>
        <dbReference type="ARBA" id="ARBA00022692"/>
    </source>
</evidence>
<dbReference type="GO" id="GO:0005886">
    <property type="term" value="C:plasma membrane"/>
    <property type="evidence" value="ECO:0007669"/>
    <property type="project" value="TreeGrafter"/>
</dbReference>
<feature type="region of interest" description="Disordered" evidence="7">
    <location>
        <begin position="622"/>
        <end position="650"/>
    </location>
</feature>
<feature type="transmembrane region" description="Helical" evidence="8">
    <location>
        <begin position="256"/>
        <end position="276"/>
    </location>
</feature>
<evidence type="ECO:0000256" key="6">
    <source>
        <dbReference type="ARBA" id="ARBA00023136"/>
    </source>
</evidence>
<dbReference type="InterPro" id="IPR006043">
    <property type="entry name" value="NCS2"/>
</dbReference>
<evidence type="ECO:0000313" key="9">
    <source>
        <dbReference type="EMBL" id="CEH17549.1"/>
    </source>
</evidence>
<dbReference type="InterPro" id="IPR006042">
    <property type="entry name" value="Xan_ur_permease"/>
</dbReference>
<evidence type="ECO:0000256" key="8">
    <source>
        <dbReference type="SAM" id="Phobius"/>
    </source>
</evidence>
<feature type="region of interest" description="Disordered" evidence="7">
    <location>
        <begin position="1"/>
        <end position="37"/>
    </location>
</feature>
<evidence type="ECO:0000313" key="10">
    <source>
        <dbReference type="Proteomes" id="UP000054845"/>
    </source>
</evidence>
<name>A0A0P1BNH6_9BASI</name>
<organism evidence="9 10">
    <name type="scientific">Ceraceosorus bombacis</name>
    <dbReference type="NCBI Taxonomy" id="401625"/>
    <lineage>
        <taxon>Eukaryota</taxon>
        <taxon>Fungi</taxon>
        <taxon>Dikarya</taxon>
        <taxon>Basidiomycota</taxon>
        <taxon>Ustilaginomycotina</taxon>
        <taxon>Exobasidiomycetes</taxon>
        <taxon>Ceraceosorales</taxon>
        <taxon>Ceraceosoraceae</taxon>
        <taxon>Ceraceosorus</taxon>
    </lineage>
</organism>
<feature type="compositionally biased region" description="Low complexity" evidence="7">
    <location>
        <begin position="21"/>
        <end position="37"/>
    </location>
</feature>
<sequence>MDALDSKPETEATGPGREENSNSLPSPSTSSPRRTSTIGLVDRAAKAVRTQMDWLSTREAWLGSYNYRRLFQPRWLPWARRYRTGAPPEHAGELPFYGLNDPLPIVLAAICGLQHCLAMLAGLITPPIIVASTFSLDASTSSYLISASLIASGLLSLLQMSAIPLSFIPLRFFKDKQIGTGIISVVGTSFNTLSAASSISTALYADGVCPTSPQGARLSCPQGYGYLLGTSALCALLQIGISFAPVKLIRRAFPPLITGPVVFLIGANLIGSSGFLDWAGGSGECSFRPASGQYSVCPQVGAPHALPWGSPEYLGLGLFSFMTIVFVELFGSPAMRSASIVIGLIIPTVTAGIGGGYTSRSSIDAAPPITFLWADTFPLRVYGPAVLPLLAVYLSMTAEATGDITAASEMSRLSVQGADFDRRIQGGILSDGLGGLLSALGTITPLSVFAQNTSTIGMTRVANRRAGYWCCGFLVLFGILGKMAGAILAIPAPILGGVTSFLFASVAVAGLSLIARVDMQSRRIRFVLASSLMMGCGNLLVKDWATYLLPSTGNHALAGFFTSIKILIQTPFVIAAFTGLVANTILPYDGEDLAAEERAQKASQASALELEMAVPSAYHKGATTSSTSVVSAAGDEQDAEHEIGTRHKQQ</sequence>
<evidence type="ECO:0000256" key="7">
    <source>
        <dbReference type="SAM" id="MobiDB-lite"/>
    </source>
</evidence>
<dbReference type="NCBIfam" id="TIGR00801">
    <property type="entry name" value="ncs2"/>
    <property type="match status" value="1"/>
</dbReference>
<keyword evidence="3" id="KW-0813">Transport</keyword>
<evidence type="ECO:0000256" key="3">
    <source>
        <dbReference type="ARBA" id="ARBA00022448"/>
    </source>
</evidence>
<reference evidence="10" key="1">
    <citation type="submission" date="2014-09" db="EMBL/GenBank/DDBJ databases">
        <authorList>
            <person name="Sharma Rahul"/>
            <person name="Thines Marco"/>
        </authorList>
    </citation>
    <scope>NUCLEOTIDE SEQUENCE [LARGE SCALE GENOMIC DNA]</scope>
</reference>
<feature type="compositionally biased region" description="Basic and acidic residues" evidence="7">
    <location>
        <begin position="1"/>
        <end position="20"/>
    </location>
</feature>
<feature type="transmembrane region" description="Helical" evidence="8">
    <location>
        <begin position="526"/>
        <end position="545"/>
    </location>
</feature>
<evidence type="ECO:0000256" key="5">
    <source>
        <dbReference type="ARBA" id="ARBA00022989"/>
    </source>
</evidence>
<keyword evidence="10" id="KW-1185">Reference proteome</keyword>
<feature type="transmembrane region" description="Helical" evidence="8">
    <location>
        <begin position="144"/>
        <end position="170"/>
    </location>
</feature>
<evidence type="ECO:0000256" key="1">
    <source>
        <dbReference type="ARBA" id="ARBA00004141"/>
    </source>
</evidence>
<dbReference type="Pfam" id="PF00860">
    <property type="entry name" value="Xan_ur_permease"/>
    <property type="match status" value="1"/>
</dbReference>
<feature type="compositionally biased region" description="Low complexity" evidence="7">
    <location>
        <begin position="622"/>
        <end position="633"/>
    </location>
</feature>
<dbReference type="PANTHER" id="PTHR42810:SF2">
    <property type="entry name" value="PURINE PERMEASE C1399.01C-RELATED"/>
    <property type="match status" value="1"/>
</dbReference>
<dbReference type="EMBL" id="CCYA01000265">
    <property type="protein sequence ID" value="CEH17549.1"/>
    <property type="molecule type" value="Genomic_DNA"/>
</dbReference>
<dbReference type="Proteomes" id="UP000054845">
    <property type="component" value="Unassembled WGS sequence"/>
</dbReference>
<dbReference type="PANTHER" id="PTHR42810">
    <property type="entry name" value="PURINE PERMEASE C1399.01C-RELATED"/>
    <property type="match status" value="1"/>
</dbReference>
<keyword evidence="6 8" id="KW-0472">Membrane</keyword>
<evidence type="ECO:0000256" key="2">
    <source>
        <dbReference type="ARBA" id="ARBA00008821"/>
    </source>
</evidence>
<dbReference type="STRING" id="401625.A0A0P1BNH6"/>
<keyword evidence="4 8" id="KW-0812">Transmembrane</keyword>
<dbReference type="OrthoDB" id="1641903at2759"/>
<feature type="transmembrane region" description="Helical" evidence="8">
    <location>
        <begin position="377"/>
        <end position="396"/>
    </location>
</feature>
<proteinExistence type="inferred from homology"/>
<protein>
    <submittedName>
        <fullName evidence="9">XANTHINE PERMEASE XANQ</fullName>
    </submittedName>
</protein>
<feature type="transmembrane region" description="Helical" evidence="8">
    <location>
        <begin position="313"/>
        <end position="331"/>
    </location>
</feature>
<feature type="transmembrane region" description="Helical" evidence="8">
    <location>
        <begin position="338"/>
        <end position="357"/>
    </location>
</feature>
<dbReference type="GO" id="GO:0000324">
    <property type="term" value="C:fungal-type vacuole"/>
    <property type="evidence" value="ECO:0007669"/>
    <property type="project" value="TreeGrafter"/>
</dbReference>
<feature type="transmembrane region" description="Helical" evidence="8">
    <location>
        <begin position="182"/>
        <end position="204"/>
    </location>
</feature>
<keyword evidence="5 8" id="KW-1133">Transmembrane helix</keyword>
<dbReference type="GO" id="GO:0042907">
    <property type="term" value="F:xanthine transmembrane transporter activity"/>
    <property type="evidence" value="ECO:0007669"/>
    <property type="project" value="TreeGrafter"/>
</dbReference>
<feature type="transmembrane region" description="Helical" evidence="8">
    <location>
        <begin position="466"/>
        <end position="488"/>
    </location>
</feature>
<feature type="transmembrane region" description="Helical" evidence="8">
    <location>
        <begin position="494"/>
        <end position="514"/>
    </location>
</feature>
<feature type="compositionally biased region" description="Basic and acidic residues" evidence="7">
    <location>
        <begin position="640"/>
        <end position="650"/>
    </location>
</feature>
<comment type="similarity">
    <text evidence="2">Belongs to the nucleobase:cation symporter-2 (NCS2) (TC 2.A.40) family.</text>
</comment>
<dbReference type="AlphaFoldDB" id="A0A0P1BNH6"/>
<feature type="transmembrane region" description="Helical" evidence="8">
    <location>
        <begin position="224"/>
        <end position="244"/>
    </location>
</feature>